<protein>
    <submittedName>
        <fullName evidence="1">Uncharacterized protein</fullName>
    </submittedName>
</protein>
<sequence>MEQIDKKDLSDIIVNQIRKIEQLVGRPVVVYSDYAEHEYLTLDQASHSNKDGAIEVIITNEKYKDFVLLHELYHIELENSGEPIISCAVTSGKEDDDGRILSTANSLFETLEHAEIVKKQIADGSYTPEIKTEYLKGIDHALNPHVTLDLANMRFYRSLIIFDGIVFGEHAKDAEWKMEFPVSYKVAAGFVEQVEKNDMTVPFQFRRALIHVLEGYNDLIISNGYEGMHYHEFLNVTPVVSSRQLRLTLNQLFQIKHSPYTNRATKKDAFILLGVNDGQSVATLNIDPKKVTPEFYKAYYQQTVEKAFAQSGVKYITR</sequence>
<dbReference type="AlphaFoldDB" id="A0A0R1KDL7"/>
<organism evidence="1 2">
    <name type="scientific">Companilactobacillus nodensis DSM 19682 = JCM 14932 = NBRC 107160</name>
    <dbReference type="NCBI Taxonomy" id="1423775"/>
    <lineage>
        <taxon>Bacteria</taxon>
        <taxon>Bacillati</taxon>
        <taxon>Bacillota</taxon>
        <taxon>Bacilli</taxon>
        <taxon>Lactobacillales</taxon>
        <taxon>Lactobacillaceae</taxon>
        <taxon>Companilactobacillus</taxon>
    </lineage>
</organism>
<dbReference type="RefSeq" id="WP_025024829.1">
    <property type="nucleotide sequence ID" value="NZ_AZDZ01000011.1"/>
</dbReference>
<dbReference type="STRING" id="1423775.FD03_GL000318"/>
<proteinExistence type="predicted"/>
<keyword evidence="2" id="KW-1185">Reference proteome</keyword>
<dbReference type="Proteomes" id="UP000051248">
    <property type="component" value="Unassembled WGS sequence"/>
</dbReference>
<dbReference type="eggNOG" id="ENOG502ZU5A">
    <property type="taxonomic scope" value="Bacteria"/>
</dbReference>
<gene>
    <name evidence="1" type="ORF">FD03_GL000318</name>
</gene>
<accession>A0A0R1KDL7</accession>
<dbReference type="OrthoDB" id="2246846at2"/>
<name>A0A0R1KDL7_9LACO</name>
<evidence type="ECO:0000313" key="1">
    <source>
        <dbReference type="EMBL" id="KRK79619.1"/>
    </source>
</evidence>
<evidence type="ECO:0000313" key="2">
    <source>
        <dbReference type="Proteomes" id="UP000051248"/>
    </source>
</evidence>
<reference evidence="1 2" key="1">
    <citation type="journal article" date="2015" name="Genome Announc.">
        <title>Expanding the biotechnology potential of lactobacilli through comparative genomics of 213 strains and associated genera.</title>
        <authorList>
            <person name="Sun Z."/>
            <person name="Harris H.M."/>
            <person name="McCann A."/>
            <person name="Guo C."/>
            <person name="Argimon S."/>
            <person name="Zhang W."/>
            <person name="Yang X."/>
            <person name="Jeffery I.B."/>
            <person name="Cooney J.C."/>
            <person name="Kagawa T.F."/>
            <person name="Liu W."/>
            <person name="Song Y."/>
            <person name="Salvetti E."/>
            <person name="Wrobel A."/>
            <person name="Rasinkangas P."/>
            <person name="Parkhill J."/>
            <person name="Rea M.C."/>
            <person name="O'Sullivan O."/>
            <person name="Ritari J."/>
            <person name="Douillard F.P."/>
            <person name="Paul Ross R."/>
            <person name="Yang R."/>
            <person name="Briner A.E."/>
            <person name="Felis G.E."/>
            <person name="de Vos W.M."/>
            <person name="Barrangou R."/>
            <person name="Klaenhammer T.R."/>
            <person name="Caufield P.W."/>
            <person name="Cui Y."/>
            <person name="Zhang H."/>
            <person name="O'Toole P.W."/>
        </authorList>
    </citation>
    <scope>NUCLEOTIDE SEQUENCE [LARGE SCALE GENOMIC DNA]</scope>
    <source>
        <strain evidence="1 2">DSM 19682</strain>
    </source>
</reference>
<comment type="caution">
    <text evidence="1">The sequence shown here is derived from an EMBL/GenBank/DDBJ whole genome shotgun (WGS) entry which is preliminary data.</text>
</comment>
<dbReference type="EMBL" id="AZDZ01000011">
    <property type="protein sequence ID" value="KRK79619.1"/>
    <property type="molecule type" value="Genomic_DNA"/>
</dbReference>
<dbReference type="PATRIC" id="fig|1423775.4.peg.323"/>